<organism evidence="2">
    <name type="scientific">Streptomyces haneummycinicus</name>
    <dbReference type="NCBI Taxonomy" id="3074435"/>
    <lineage>
        <taxon>Bacteria</taxon>
        <taxon>Bacillati</taxon>
        <taxon>Actinomycetota</taxon>
        <taxon>Actinomycetes</taxon>
        <taxon>Kitasatosporales</taxon>
        <taxon>Streptomycetaceae</taxon>
        <taxon>Streptomyces</taxon>
    </lineage>
</organism>
<gene>
    <name evidence="2" type="ORF">SHKM778_70610</name>
</gene>
<dbReference type="AlphaFoldDB" id="A0AAT9HSW6"/>
<reference evidence="2" key="2">
    <citation type="submission" date="2024-07" db="EMBL/GenBank/DDBJ databases">
        <title>Streptomyces haneummycinica sp. nov., a new antibiotic-producing actinobacterium isolated from marine sediment.</title>
        <authorList>
            <person name="Uemura M."/>
            <person name="Hamada M."/>
            <person name="Hirano S."/>
            <person name="Kobayashi K."/>
            <person name="Ohshiro T."/>
            <person name="Kobayashi T."/>
            <person name="Terahara T."/>
        </authorList>
    </citation>
    <scope>NUCLEOTIDE SEQUENCE</scope>
    <source>
        <strain evidence="2">KM77-8</strain>
    </source>
</reference>
<accession>A0AAT9HSW6</accession>
<proteinExistence type="predicted"/>
<feature type="region of interest" description="Disordered" evidence="1">
    <location>
        <begin position="125"/>
        <end position="144"/>
    </location>
</feature>
<name>A0AAT9HSW6_9ACTN</name>
<dbReference type="EMBL" id="AP035768">
    <property type="protein sequence ID" value="BFO20673.1"/>
    <property type="molecule type" value="Genomic_DNA"/>
</dbReference>
<evidence type="ECO:0000313" key="2">
    <source>
        <dbReference type="EMBL" id="BFO20673.1"/>
    </source>
</evidence>
<evidence type="ECO:0000256" key="1">
    <source>
        <dbReference type="SAM" id="MobiDB-lite"/>
    </source>
</evidence>
<protein>
    <submittedName>
        <fullName evidence="2">Uncharacterized protein</fullName>
    </submittedName>
</protein>
<sequence>MGAGDGAEEVVRAVDVGDPVAERLVDGVLQGAAAGLHGDDLGAEHAHPGHVKRLASRVDLAHVDGAVEAEEGAGGGGGHAVLAGAGLGDDAGLAHALGEQGLAEHVVDLVGAGVVQVLALEEDPCSAGVPGETGTSVRALGRPV</sequence>
<reference evidence="2" key="1">
    <citation type="submission" date="2024-06" db="EMBL/GenBank/DDBJ databases">
        <authorList>
            <consortium name="consrtm"/>
            <person name="Uemura M."/>
            <person name="Terahara T."/>
        </authorList>
    </citation>
    <scope>NUCLEOTIDE SEQUENCE</scope>
    <source>
        <strain evidence="2">KM77-8</strain>
    </source>
</reference>